<reference evidence="1 2" key="1">
    <citation type="journal article" date="2024" name="IMA Fungus">
        <title>IMA Genome - F19 : A genome assembly and annotation guide to empower mycologists, including annotated draft genome sequences of Ceratocystis pirilliformis, Diaporthe australafricana, Fusarium ophioides, Paecilomyces lecythidis, and Sporothrix stenoceras.</title>
        <authorList>
            <person name="Aylward J."/>
            <person name="Wilson A.M."/>
            <person name="Visagie C.M."/>
            <person name="Spraker J."/>
            <person name="Barnes I."/>
            <person name="Buitendag C."/>
            <person name="Ceriani C."/>
            <person name="Del Mar Angel L."/>
            <person name="du Plessis D."/>
            <person name="Fuchs T."/>
            <person name="Gasser K."/>
            <person name="Kramer D."/>
            <person name="Li W."/>
            <person name="Munsamy K."/>
            <person name="Piso A."/>
            <person name="Price J.L."/>
            <person name="Sonnekus B."/>
            <person name="Thomas C."/>
            <person name="van der Nest A."/>
            <person name="van Dijk A."/>
            <person name="van Heerden A."/>
            <person name="van Vuuren N."/>
            <person name="Yilmaz N."/>
            <person name="Duong T.A."/>
            <person name="van der Merwe N.A."/>
            <person name="Wingfield M.J."/>
            <person name="Wingfield B.D."/>
        </authorList>
    </citation>
    <scope>NUCLEOTIDE SEQUENCE [LARGE SCALE GENOMIC DNA]</scope>
    <source>
        <strain evidence="1 2">CMW 18300</strain>
    </source>
</reference>
<evidence type="ECO:0000313" key="2">
    <source>
        <dbReference type="Proteomes" id="UP001583177"/>
    </source>
</evidence>
<proteinExistence type="predicted"/>
<sequence>MDPDPDSEFSLAMKVNGTYASLNAVYFEDLGVKLEAKDAELWPGTPAYRNSTSSDDPSDYFPDSLILNLTDATDVSAPPGLYGLVVTDPGDAHGVWSAVAAIEGEQQFAFVVTNGRSLWLVCPPRRNGIKVGL</sequence>
<protein>
    <submittedName>
        <fullName evidence="1">Uncharacterized protein</fullName>
    </submittedName>
</protein>
<evidence type="ECO:0000313" key="1">
    <source>
        <dbReference type="EMBL" id="KAL1866744.1"/>
    </source>
</evidence>
<accession>A0ABR3WTF5</accession>
<gene>
    <name evidence="1" type="ORF">Daus18300_006688</name>
</gene>
<organism evidence="1 2">
    <name type="scientific">Diaporthe australafricana</name>
    <dbReference type="NCBI Taxonomy" id="127596"/>
    <lineage>
        <taxon>Eukaryota</taxon>
        <taxon>Fungi</taxon>
        <taxon>Dikarya</taxon>
        <taxon>Ascomycota</taxon>
        <taxon>Pezizomycotina</taxon>
        <taxon>Sordariomycetes</taxon>
        <taxon>Sordariomycetidae</taxon>
        <taxon>Diaporthales</taxon>
        <taxon>Diaporthaceae</taxon>
        <taxon>Diaporthe</taxon>
    </lineage>
</organism>
<comment type="caution">
    <text evidence="1">The sequence shown here is derived from an EMBL/GenBank/DDBJ whole genome shotgun (WGS) entry which is preliminary data.</text>
</comment>
<keyword evidence="2" id="KW-1185">Reference proteome</keyword>
<name>A0ABR3WTF5_9PEZI</name>
<dbReference type="EMBL" id="JAWRVE010000054">
    <property type="protein sequence ID" value="KAL1866744.1"/>
    <property type="molecule type" value="Genomic_DNA"/>
</dbReference>
<dbReference type="Proteomes" id="UP001583177">
    <property type="component" value="Unassembled WGS sequence"/>
</dbReference>